<name>A0A7J4JWF6_9ARCH</name>
<proteinExistence type="predicted"/>
<feature type="transmembrane region" description="Helical" evidence="2">
    <location>
        <begin position="175"/>
        <end position="203"/>
    </location>
</feature>
<feature type="transmembrane region" description="Helical" evidence="2">
    <location>
        <begin position="142"/>
        <end position="163"/>
    </location>
</feature>
<keyword evidence="2" id="KW-1133">Transmembrane helix</keyword>
<comment type="caution">
    <text evidence="3">The sequence shown here is derived from an EMBL/GenBank/DDBJ whole genome shotgun (WGS) entry which is preliminary data.</text>
</comment>
<accession>A0A7J4JWF6</accession>
<evidence type="ECO:0000256" key="2">
    <source>
        <dbReference type="SAM" id="Phobius"/>
    </source>
</evidence>
<keyword evidence="2" id="KW-0812">Transmembrane</keyword>
<feature type="transmembrane region" description="Helical" evidence="2">
    <location>
        <begin position="74"/>
        <end position="97"/>
    </location>
</feature>
<dbReference type="EMBL" id="DUFW01000097">
    <property type="protein sequence ID" value="HIH22068.1"/>
    <property type="molecule type" value="Genomic_DNA"/>
</dbReference>
<feature type="transmembrane region" description="Helical" evidence="2">
    <location>
        <begin position="37"/>
        <end position="54"/>
    </location>
</feature>
<protein>
    <submittedName>
        <fullName evidence="3">Uncharacterized protein</fullName>
    </submittedName>
</protein>
<feature type="transmembrane region" description="Helical" evidence="2">
    <location>
        <begin position="117"/>
        <end position="136"/>
    </location>
</feature>
<gene>
    <name evidence="3" type="ORF">HA222_05435</name>
</gene>
<feature type="region of interest" description="Disordered" evidence="1">
    <location>
        <begin position="1"/>
        <end position="29"/>
    </location>
</feature>
<feature type="transmembrane region" description="Helical" evidence="2">
    <location>
        <begin position="215"/>
        <end position="232"/>
    </location>
</feature>
<evidence type="ECO:0000313" key="4">
    <source>
        <dbReference type="Proteomes" id="UP000590964"/>
    </source>
</evidence>
<keyword evidence="2" id="KW-0472">Membrane</keyword>
<dbReference type="Proteomes" id="UP000590964">
    <property type="component" value="Unassembled WGS sequence"/>
</dbReference>
<reference evidence="4" key="1">
    <citation type="journal article" date="2020" name="bioRxiv">
        <title>A rank-normalized archaeal taxonomy based on genome phylogeny resolves widespread incomplete and uneven classifications.</title>
        <authorList>
            <person name="Rinke C."/>
            <person name="Chuvochina M."/>
            <person name="Mussig A.J."/>
            <person name="Chaumeil P.-A."/>
            <person name="Waite D.W."/>
            <person name="Whitman W.B."/>
            <person name="Parks D.H."/>
            <person name="Hugenholtz P."/>
        </authorList>
    </citation>
    <scope>NUCLEOTIDE SEQUENCE [LARGE SCALE GENOMIC DNA]</scope>
</reference>
<feature type="compositionally biased region" description="Basic residues" evidence="1">
    <location>
        <begin position="1"/>
        <end position="22"/>
    </location>
</feature>
<sequence>MVHHHRHPGRHRKHAHGHKQPQPRHGGVSPYRKCRKFIAPVGFVVLILLFYYAPKEKTTPFIGGSGLVQDVVNSFTFSNLFDVLFLVILLVTIWFAYRSWLLKLEFIRKKKRLVKKIIIALMILVVLLQIKFSSFLGGLADWGLFIVLIYFTLALFWFLLKTIDRLNLASDLNCWILRIVGGILILFGFLLLLGSFVATAVLLFFSQSNLVSNNIMWVISICVLLLGGFCEFRSTRRFPMVKIW</sequence>
<evidence type="ECO:0000256" key="1">
    <source>
        <dbReference type="SAM" id="MobiDB-lite"/>
    </source>
</evidence>
<dbReference type="AlphaFoldDB" id="A0A7J4JWF6"/>
<organism evidence="3 4">
    <name type="scientific">Candidatus Iainarchaeum sp</name>
    <dbReference type="NCBI Taxonomy" id="3101447"/>
    <lineage>
        <taxon>Archaea</taxon>
        <taxon>Candidatus Iainarchaeota</taxon>
        <taxon>Candidatus Iainarchaeia</taxon>
        <taxon>Candidatus Iainarchaeales</taxon>
        <taxon>Candidatus Iainarchaeaceae</taxon>
        <taxon>Candidatus Iainarchaeum</taxon>
    </lineage>
</organism>
<evidence type="ECO:0000313" key="3">
    <source>
        <dbReference type="EMBL" id="HIH22068.1"/>
    </source>
</evidence>